<dbReference type="Proteomes" id="UP001157502">
    <property type="component" value="Chromosome 8"/>
</dbReference>
<sequence>MSLHNETVEWGVKDYALVRVCASIISFVTLVVFNVLINWTIVREERLRGHARFVLIFHLLLSALVYFGTCSVFYLQAHLDARPRASTCAAMVTVLVTSASNILLTITAMALDRYVAICHPLRYTSTGHWPWLVGLLTWGVASVIPLSHLPKFDSDEREECGRENLRKNGDLNKILLISVCTVLIVYSYVRILVEGRRLGLMNRRNKVGRNTIAMHGTQLAVYIVPNFVNFLLSVLLRRGHLQLETKELSAVVSFAFFSLAQCFAPIVYGLRKEELLERVHRRFPCCSSYLKSAFKWTMRAGTPGRHPPPRERTFTGQTLISLEPSGTSV</sequence>
<comment type="caution">
    <text evidence="1">The sequence shown here is derived from an EMBL/GenBank/DDBJ whole genome shotgun (WGS) entry which is preliminary data.</text>
</comment>
<proteinExistence type="predicted"/>
<name>A0ACC2GXZ1_DALPE</name>
<keyword evidence="2" id="KW-1185">Reference proteome</keyword>
<organism evidence="1 2">
    <name type="scientific">Dallia pectoralis</name>
    <name type="common">Alaska blackfish</name>
    <dbReference type="NCBI Taxonomy" id="75939"/>
    <lineage>
        <taxon>Eukaryota</taxon>
        <taxon>Metazoa</taxon>
        <taxon>Chordata</taxon>
        <taxon>Craniata</taxon>
        <taxon>Vertebrata</taxon>
        <taxon>Euteleostomi</taxon>
        <taxon>Actinopterygii</taxon>
        <taxon>Neopterygii</taxon>
        <taxon>Teleostei</taxon>
        <taxon>Protacanthopterygii</taxon>
        <taxon>Esociformes</taxon>
        <taxon>Umbridae</taxon>
        <taxon>Dallia</taxon>
    </lineage>
</organism>
<gene>
    <name evidence="1" type="ORF">DPEC_G00103560</name>
</gene>
<evidence type="ECO:0000313" key="2">
    <source>
        <dbReference type="Proteomes" id="UP001157502"/>
    </source>
</evidence>
<accession>A0ACC2GXZ1</accession>
<dbReference type="EMBL" id="CM055735">
    <property type="protein sequence ID" value="KAJ8008315.1"/>
    <property type="molecule type" value="Genomic_DNA"/>
</dbReference>
<protein>
    <submittedName>
        <fullName evidence="1">Uncharacterized protein</fullName>
    </submittedName>
</protein>
<evidence type="ECO:0000313" key="1">
    <source>
        <dbReference type="EMBL" id="KAJ8008315.1"/>
    </source>
</evidence>
<reference evidence="1" key="1">
    <citation type="submission" date="2021-05" db="EMBL/GenBank/DDBJ databases">
        <authorList>
            <person name="Pan Q."/>
            <person name="Jouanno E."/>
            <person name="Zahm M."/>
            <person name="Klopp C."/>
            <person name="Cabau C."/>
            <person name="Louis A."/>
            <person name="Berthelot C."/>
            <person name="Parey E."/>
            <person name="Roest Crollius H."/>
            <person name="Montfort J."/>
            <person name="Robinson-Rechavi M."/>
            <person name="Bouchez O."/>
            <person name="Lampietro C."/>
            <person name="Lopez Roques C."/>
            <person name="Donnadieu C."/>
            <person name="Postlethwait J."/>
            <person name="Bobe J."/>
            <person name="Dillon D."/>
            <person name="Chandos A."/>
            <person name="von Hippel F."/>
            <person name="Guiguen Y."/>
        </authorList>
    </citation>
    <scope>NUCLEOTIDE SEQUENCE</scope>
    <source>
        <strain evidence="1">YG-Jan2019</strain>
    </source>
</reference>